<keyword evidence="2" id="KW-1185">Reference proteome</keyword>
<accession>A0AAV4N7V0</accession>
<evidence type="ECO:0000313" key="1">
    <source>
        <dbReference type="EMBL" id="GIX80890.1"/>
    </source>
</evidence>
<comment type="caution">
    <text evidence="1">The sequence shown here is derived from an EMBL/GenBank/DDBJ whole genome shotgun (WGS) entry which is preliminary data.</text>
</comment>
<proteinExistence type="predicted"/>
<evidence type="ECO:0000313" key="2">
    <source>
        <dbReference type="Proteomes" id="UP001054945"/>
    </source>
</evidence>
<sequence length="87" mass="9926">MNNSEVRHFRLVPFFYFFPENNIAILGDLPHLEFLEQKAIFGKAECEIIRDGTFVVPQKQEREVIHCCSAIGNRKNSAFLMAGSVVP</sequence>
<gene>
    <name evidence="1" type="ORF">CEXT_289821</name>
</gene>
<reference evidence="1 2" key="1">
    <citation type="submission" date="2021-06" db="EMBL/GenBank/DDBJ databases">
        <title>Caerostris extrusa draft genome.</title>
        <authorList>
            <person name="Kono N."/>
            <person name="Arakawa K."/>
        </authorList>
    </citation>
    <scope>NUCLEOTIDE SEQUENCE [LARGE SCALE GENOMIC DNA]</scope>
</reference>
<dbReference type="EMBL" id="BPLR01020630">
    <property type="protein sequence ID" value="GIX80890.1"/>
    <property type="molecule type" value="Genomic_DNA"/>
</dbReference>
<dbReference type="AlphaFoldDB" id="A0AAV4N7V0"/>
<name>A0AAV4N7V0_CAEEX</name>
<dbReference type="Proteomes" id="UP001054945">
    <property type="component" value="Unassembled WGS sequence"/>
</dbReference>
<organism evidence="1 2">
    <name type="scientific">Caerostris extrusa</name>
    <name type="common">Bark spider</name>
    <name type="synonym">Caerostris bankana</name>
    <dbReference type="NCBI Taxonomy" id="172846"/>
    <lineage>
        <taxon>Eukaryota</taxon>
        <taxon>Metazoa</taxon>
        <taxon>Ecdysozoa</taxon>
        <taxon>Arthropoda</taxon>
        <taxon>Chelicerata</taxon>
        <taxon>Arachnida</taxon>
        <taxon>Araneae</taxon>
        <taxon>Araneomorphae</taxon>
        <taxon>Entelegynae</taxon>
        <taxon>Araneoidea</taxon>
        <taxon>Araneidae</taxon>
        <taxon>Caerostris</taxon>
    </lineage>
</organism>
<protein>
    <submittedName>
        <fullName evidence="1">Uncharacterized protein</fullName>
    </submittedName>
</protein>